<evidence type="ECO:0000313" key="10">
    <source>
        <dbReference type="EMBL" id="MEX4010382.1"/>
    </source>
</evidence>
<dbReference type="SUPFAM" id="SSF46894">
    <property type="entry name" value="C-terminal effector domain of the bipartite response regulators"/>
    <property type="match status" value="1"/>
</dbReference>
<keyword evidence="3" id="KW-0805">Transcription regulation</keyword>
<dbReference type="InterPro" id="IPR011006">
    <property type="entry name" value="CheY-like_superfamily"/>
</dbReference>
<keyword evidence="4 7" id="KW-0238">DNA-binding</keyword>
<evidence type="ECO:0000256" key="4">
    <source>
        <dbReference type="ARBA" id="ARBA00023125"/>
    </source>
</evidence>
<feature type="DNA-binding region" description="OmpR/PhoB-type" evidence="7">
    <location>
        <begin position="121"/>
        <end position="225"/>
    </location>
</feature>
<comment type="caution">
    <text evidence="10">The sequence shown here is derived from an EMBL/GenBank/DDBJ whole genome shotgun (WGS) entry which is preliminary data.</text>
</comment>
<keyword evidence="5" id="KW-0804">Transcription</keyword>
<dbReference type="Gene3D" id="3.40.50.2300">
    <property type="match status" value="1"/>
</dbReference>
<dbReference type="RefSeq" id="WP_173194452.1">
    <property type="nucleotide sequence ID" value="NZ_JABETK010000003.1"/>
</dbReference>
<dbReference type="InterPro" id="IPR001789">
    <property type="entry name" value="Sig_transdc_resp-reg_receiver"/>
</dbReference>
<evidence type="ECO:0000256" key="6">
    <source>
        <dbReference type="PROSITE-ProRule" id="PRU00169"/>
    </source>
</evidence>
<dbReference type="Proteomes" id="UP001559025">
    <property type="component" value="Unassembled WGS sequence"/>
</dbReference>
<dbReference type="SMART" id="SM00862">
    <property type="entry name" value="Trans_reg_C"/>
    <property type="match status" value="1"/>
</dbReference>
<evidence type="ECO:0000256" key="2">
    <source>
        <dbReference type="ARBA" id="ARBA00023012"/>
    </source>
</evidence>
<dbReference type="EMBL" id="JAZHFV010000012">
    <property type="protein sequence ID" value="MEX4010382.1"/>
    <property type="molecule type" value="Genomic_DNA"/>
</dbReference>
<keyword evidence="11" id="KW-1185">Reference proteome</keyword>
<sequence length="239" mass="26380">MTHILIVEDEPRLRTDLVDFLHLSGLEASGVATARDLREELCGGCRPAVVVLDVGLPDGNGFDLAAEIRRDHPCGIIMLTALGDSDDRIRGFDSGADIYLVKDSTLREIEAAIRSLLRRTADLPNWTGNDEQWVLDSTGWILTAPSQRALTLTAAEFAFVNFLCSRTGQVCHREELVEIMARPRSTFDNRHLDAVVNRLRRKIESRTNLPAPIKVVYGVGYMFTASIVARSGSSSRSEG</sequence>
<feature type="domain" description="Response regulatory" evidence="8">
    <location>
        <begin position="3"/>
        <end position="117"/>
    </location>
</feature>
<dbReference type="PANTHER" id="PTHR48111">
    <property type="entry name" value="REGULATOR OF RPOS"/>
    <property type="match status" value="1"/>
</dbReference>
<dbReference type="SMART" id="SM00448">
    <property type="entry name" value="REC"/>
    <property type="match status" value="1"/>
</dbReference>
<dbReference type="CDD" id="cd00383">
    <property type="entry name" value="trans_reg_C"/>
    <property type="match status" value="1"/>
</dbReference>
<evidence type="ECO:0000256" key="7">
    <source>
        <dbReference type="PROSITE-ProRule" id="PRU01091"/>
    </source>
</evidence>
<keyword evidence="2" id="KW-0902">Two-component regulatory system</keyword>
<dbReference type="SUPFAM" id="SSF52172">
    <property type="entry name" value="CheY-like"/>
    <property type="match status" value="1"/>
</dbReference>
<dbReference type="InterPro" id="IPR036388">
    <property type="entry name" value="WH-like_DNA-bd_sf"/>
</dbReference>
<dbReference type="Pfam" id="PF00072">
    <property type="entry name" value="Response_reg"/>
    <property type="match status" value="1"/>
</dbReference>
<feature type="modified residue" description="4-aspartylphosphate" evidence="6">
    <location>
        <position position="53"/>
    </location>
</feature>
<evidence type="ECO:0000256" key="5">
    <source>
        <dbReference type="ARBA" id="ARBA00023163"/>
    </source>
</evidence>
<reference evidence="10 11" key="1">
    <citation type="submission" date="2024-01" db="EMBL/GenBank/DDBJ databases">
        <title>New evidence supports the origin of RcGTA from prophage.</title>
        <authorList>
            <person name="Xu Y."/>
            <person name="Liu B."/>
            <person name="Chen F."/>
        </authorList>
    </citation>
    <scope>NUCLEOTIDE SEQUENCE [LARGE SCALE GENOMIC DNA]</scope>
    <source>
        <strain evidence="10 11">CBW1107-2</strain>
    </source>
</reference>
<feature type="domain" description="OmpR/PhoB-type" evidence="9">
    <location>
        <begin position="121"/>
        <end position="225"/>
    </location>
</feature>
<name>A0ABV3X0B0_9HYPH</name>
<dbReference type="Gene3D" id="1.10.10.10">
    <property type="entry name" value="Winged helix-like DNA-binding domain superfamily/Winged helix DNA-binding domain"/>
    <property type="match status" value="1"/>
</dbReference>
<dbReference type="InterPro" id="IPR016032">
    <property type="entry name" value="Sig_transdc_resp-reg_C-effctor"/>
</dbReference>
<dbReference type="CDD" id="cd17574">
    <property type="entry name" value="REC_OmpR"/>
    <property type="match status" value="1"/>
</dbReference>
<dbReference type="PROSITE" id="PS50110">
    <property type="entry name" value="RESPONSE_REGULATORY"/>
    <property type="match status" value="1"/>
</dbReference>
<evidence type="ECO:0000259" key="8">
    <source>
        <dbReference type="PROSITE" id="PS50110"/>
    </source>
</evidence>
<evidence type="ECO:0000259" key="9">
    <source>
        <dbReference type="PROSITE" id="PS51755"/>
    </source>
</evidence>
<accession>A0ABV3X0B0</accession>
<organism evidence="10 11">
    <name type="scientific">Neoaquamicrobium sediminum</name>
    <dbReference type="NCBI Taxonomy" id="1849104"/>
    <lineage>
        <taxon>Bacteria</taxon>
        <taxon>Pseudomonadati</taxon>
        <taxon>Pseudomonadota</taxon>
        <taxon>Alphaproteobacteria</taxon>
        <taxon>Hyphomicrobiales</taxon>
        <taxon>Phyllobacteriaceae</taxon>
        <taxon>Neoaquamicrobium</taxon>
    </lineage>
</organism>
<dbReference type="PANTHER" id="PTHR48111:SF1">
    <property type="entry name" value="TWO-COMPONENT RESPONSE REGULATOR ORR33"/>
    <property type="match status" value="1"/>
</dbReference>
<dbReference type="InterPro" id="IPR001867">
    <property type="entry name" value="OmpR/PhoB-type_DNA-bd"/>
</dbReference>
<proteinExistence type="predicted"/>
<evidence type="ECO:0000256" key="3">
    <source>
        <dbReference type="ARBA" id="ARBA00023015"/>
    </source>
</evidence>
<protein>
    <submittedName>
        <fullName evidence="10">Response regulator transcription factor</fullName>
    </submittedName>
</protein>
<dbReference type="PROSITE" id="PS51755">
    <property type="entry name" value="OMPR_PHOB"/>
    <property type="match status" value="1"/>
</dbReference>
<evidence type="ECO:0000256" key="1">
    <source>
        <dbReference type="ARBA" id="ARBA00022553"/>
    </source>
</evidence>
<keyword evidence="1 6" id="KW-0597">Phosphoprotein</keyword>
<dbReference type="Pfam" id="PF00486">
    <property type="entry name" value="Trans_reg_C"/>
    <property type="match status" value="1"/>
</dbReference>
<dbReference type="InterPro" id="IPR039420">
    <property type="entry name" value="WalR-like"/>
</dbReference>
<gene>
    <name evidence="10" type="ORF">V1479_23980</name>
</gene>
<evidence type="ECO:0000313" key="11">
    <source>
        <dbReference type="Proteomes" id="UP001559025"/>
    </source>
</evidence>